<evidence type="ECO:0000256" key="2">
    <source>
        <dbReference type="ARBA" id="ARBA00023002"/>
    </source>
</evidence>
<dbReference type="FunFam" id="3.40.50.720:FF:000084">
    <property type="entry name" value="Short-chain dehydrogenase reductase"/>
    <property type="match status" value="1"/>
</dbReference>
<dbReference type="SUPFAM" id="SSF51735">
    <property type="entry name" value="NAD(P)-binding Rossmann-fold domains"/>
    <property type="match status" value="1"/>
</dbReference>
<name>A0A1B1BGZ2_9MICO</name>
<dbReference type="PANTHER" id="PTHR24321:SF8">
    <property type="entry name" value="ESTRADIOL 17-BETA-DEHYDROGENASE 8-RELATED"/>
    <property type="match status" value="1"/>
</dbReference>
<dbReference type="RefSeq" id="WP_066593920.1">
    <property type="nucleotide sequence ID" value="NZ_CP016282.1"/>
</dbReference>
<accession>A0A1B1BGZ2</accession>
<dbReference type="PRINTS" id="PR00080">
    <property type="entry name" value="SDRFAMILY"/>
</dbReference>
<sequence length="247" mass="25527">MGRVENKVVLISGGARGMGAAHARLLLAEGAKVVLGDLLDDEGAALAAELGESASYTHLDVTKSEDWATAVAHAVDKFGGLDVLVNNAGIANGAPITEFPVNVWNKTLEINLTGTFLGIQAAVPELAKSARGPSIINVSSVEGLRGSAGLHAYVASKFGVRGLTKSVALDVAAMGIRVNSIHPGFIVTPMTQNLYHHMLQIPLGRSAQPSEVSQLVLYLASDDSSYSTGSEFVVDGGLTAGIPVNKS</sequence>
<dbReference type="PROSITE" id="PS00061">
    <property type="entry name" value="ADH_SHORT"/>
    <property type="match status" value="1"/>
</dbReference>
<proteinExistence type="inferred from homology"/>
<gene>
    <name evidence="3" type="ORF">PA27867_0918</name>
</gene>
<dbReference type="Pfam" id="PF13561">
    <property type="entry name" value="adh_short_C2"/>
    <property type="match status" value="1"/>
</dbReference>
<dbReference type="Gene3D" id="3.40.50.720">
    <property type="entry name" value="NAD(P)-binding Rossmann-like Domain"/>
    <property type="match status" value="1"/>
</dbReference>
<dbReference type="EMBL" id="CP016282">
    <property type="protein sequence ID" value="ANP71885.1"/>
    <property type="molecule type" value="Genomic_DNA"/>
</dbReference>
<protein>
    <submittedName>
        <fullName evidence="3">3-alpha-hydroxysteroid dehydrogenase</fullName>
    </submittedName>
</protein>
<evidence type="ECO:0000313" key="3">
    <source>
        <dbReference type="EMBL" id="ANP71885.1"/>
    </source>
</evidence>
<dbReference type="InterPro" id="IPR020904">
    <property type="entry name" value="Sc_DH/Rdtase_CS"/>
</dbReference>
<dbReference type="InterPro" id="IPR036291">
    <property type="entry name" value="NAD(P)-bd_dom_sf"/>
</dbReference>
<dbReference type="PRINTS" id="PR00081">
    <property type="entry name" value="GDHRDH"/>
</dbReference>
<dbReference type="InterPro" id="IPR002347">
    <property type="entry name" value="SDR_fam"/>
</dbReference>
<keyword evidence="4" id="KW-1185">Reference proteome</keyword>
<dbReference type="KEGG" id="cart:PA27867_0918"/>
<evidence type="ECO:0000256" key="1">
    <source>
        <dbReference type="ARBA" id="ARBA00006484"/>
    </source>
</evidence>
<dbReference type="AlphaFoldDB" id="A0A1B1BGZ2"/>
<evidence type="ECO:0000313" key="4">
    <source>
        <dbReference type="Proteomes" id="UP000092582"/>
    </source>
</evidence>
<dbReference type="PATRIC" id="fig|670052.7.peg.951"/>
<dbReference type="PANTHER" id="PTHR24321">
    <property type="entry name" value="DEHYDROGENASES, SHORT CHAIN"/>
    <property type="match status" value="1"/>
</dbReference>
<dbReference type="STRING" id="670052.PA27867_0918"/>
<dbReference type="OrthoDB" id="286404at2"/>
<organism evidence="3 4">
    <name type="scientific">Cryobacterium arcticum</name>
    <dbReference type="NCBI Taxonomy" id="670052"/>
    <lineage>
        <taxon>Bacteria</taxon>
        <taxon>Bacillati</taxon>
        <taxon>Actinomycetota</taxon>
        <taxon>Actinomycetes</taxon>
        <taxon>Micrococcales</taxon>
        <taxon>Microbacteriaceae</taxon>
        <taxon>Cryobacterium</taxon>
    </lineage>
</organism>
<comment type="similarity">
    <text evidence="1">Belongs to the short-chain dehydrogenases/reductases (SDR) family.</text>
</comment>
<keyword evidence="2" id="KW-0560">Oxidoreductase</keyword>
<reference evidence="3 4" key="1">
    <citation type="submission" date="2016-06" db="EMBL/GenBank/DDBJ databases">
        <title>Genome sequencing of Cryobacterium arcticum PAMC 27867.</title>
        <authorList>
            <person name="Lee J."/>
            <person name="Kim O.-S."/>
        </authorList>
    </citation>
    <scope>NUCLEOTIDE SEQUENCE [LARGE SCALE GENOMIC DNA]</scope>
    <source>
        <strain evidence="3 4">PAMC 27867</strain>
    </source>
</reference>
<dbReference type="GO" id="GO:0016491">
    <property type="term" value="F:oxidoreductase activity"/>
    <property type="evidence" value="ECO:0007669"/>
    <property type="project" value="UniProtKB-KW"/>
</dbReference>
<dbReference type="Proteomes" id="UP000092582">
    <property type="component" value="Chromosome 1"/>
</dbReference>